<protein>
    <submittedName>
        <fullName evidence="1">Uncharacterized protein</fullName>
    </submittedName>
</protein>
<proteinExistence type="predicted"/>
<sequence length="193" mass="23241">MEFQRKFTTSIFHVKLYNHKPCLSSSVMIDRNNNNPHHFSTATDNIVNFNHHRCSYKFVYLLADRWGLKFYLNNPNNHNECLNKTFQNWLWKIDCYCLVYRSATKSTLFIRNFSSRSDIRLEFINVDECLRFIYQCENFLFIEQQFKIKKLPEYSMLINNKQQQSTTTTTTPRTTTTTGDRKTKKKIFFGKFF</sequence>
<organism evidence="1 2">
    <name type="scientific">Dermatophagoides pteronyssinus</name>
    <name type="common">European house dust mite</name>
    <dbReference type="NCBI Taxonomy" id="6956"/>
    <lineage>
        <taxon>Eukaryota</taxon>
        <taxon>Metazoa</taxon>
        <taxon>Ecdysozoa</taxon>
        <taxon>Arthropoda</taxon>
        <taxon>Chelicerata</taxon>
        <taxon>Arachnida</taxon>
        <taxon>Acari</taxon>
        <taxon>Acariformes</taxon>
        <taxon>Sarcoptiformes</taxon>
        <taxon>Astigmata</taxon>
        <taxon>Psoroptidia</taxon>
        <taxon>Analgoidea</taxon>
        <taxon>Pyroglyphidae</taxon>
        <taxon>Dermatophagoidinae</taxon>
        <taxon>Dermatophagoides</taxon>
    </lineage>
</organism>
<keyword evidence="2" id="KW-1185">Reference proteome</keyword>
<gene>
    <name evidence="1" type="ORF">DERP_011244</name>
</gene>
<reference evidence="1 2" key="1">
    <citation type="journal article" date="2018" name="J. Allergy Clin. Immunol.">
        <title>High-quality assembly of Dermatophagoides pteronyssinus genome and transcriptome reveals a wide range of novel allergens.</title>
        <authorList>
            <person name="Liu X.Y."/>
            <person name="Yang K.Y."/>
            <person name="Wang M.Q."/>
            <person name="Kwok J.S."/>
            <person name="Zeng X."/>
            <person name="Yang Z."/>
            <person name="Xiao X.J."/>
            <person name="Lau C.P."/>
            <person name="Li Y."/>
            <person name="Huang Z.M."/>
            <person name="Ba J.G."/>
            <person name="Yim A.K."/>
            <person name="Ouyang C.Y."/>
            <person name="Ngai S.M."/>
            <person name="Chan T.F."/>
            <person name="Leung E.L."/>
            <person name="Liu L."/>
            <person name="Liu Z.G."/>
            <person name="Tsui S.K."/>
        </authorList>
    </citation>
    <scope>NUCLEOTIDE SEQUENCE [LARGE SCALE GENOMIC DNA]</scope>
    <source>
        <strain evidence="1">Derp</strain>
    </source>
</reference>
<evidence type="ECO:0000313" key="2">
    <source>
        <dbReference type="Proteomes" id="UP000887458"/>
    </source>
</evidence>
<reference evidence="1 2" key="2">
    <citation type="journal article" date="2022" name="Mol. Biol. Evol.">
        <title>Comparative Genomics Reveals Insights into the Divergent Evolution of Astigmatic Mites and Household Pest Adaptations.</title>
        <authorList>
            <person name="Xiong Q."/>
            <person name="Wan A.T."/>
            <person name="Liu X."/>
            <person name="Fung C.S."/>
            <person name="Xiao X."/>
            <person name="Malainual N."/>
            <person name="Hou J."/>
            <person name="Wang L."/>
            <person name="Wang M."/>
            <person name="Yang K.Y."/>
            <person name="Cui Y."/>
            <person name="Leung E.L."/>
            <person name="Nong W."/>
            <person name="Shin S.K."/>
            <person name="Au S.W."/>
            <person name="Jeong K.Y."/>
            <person name="Chew F.T."/>
            <person name="Hui J.H."/>
            <person name="Leung T.F."/>
            <person name="Tungtrongchitr A."/>
            <person name="Zhong N."/>
            <person name="Liu Z."/>
            <person name="Tsui S.K."/>
        </authorList>
    </citation>
    <scope>NUCLEOTIDE SEQUENCE [LARGE SCALE GENOMIC DNA]</scope>
    <source>
        <strain evidence="1">Derp</strain>
    </source>
</reference>
<evidence type="ECO:0000313" key="1">
    <source>
        <dbReference type="EMBL" id="KAH9420327.1"/>
    </source>
</evidence>
<name>A0ABQ8JD30_DERPT</name>
<comment type="caution">
    <text evidence="1">The sequence shown here is derived from an EMBL/GenBank/DDBJ whole genome shotgun (WGS) entry which is preliminary data.</text>
</comment>
<dbReference type="EMBL" id="NJHN03000051">
    <property type="protein sequence ID" value="KAH9420327.1"/>
    <property type="molecule type" value="Genomic_DNA"/>
</dbReference>
<accession>A0ABQ8JD30</accession>
<dbReference type="Proteomes" id="UP000887458">
    <property type="component" value="Unassembled WGS sequence"/>
</dbReference>